<evidence type="ECO:0000313" key="3">
    <source>
        <dbReference type="Proteomes" id="UP000823824"/>
    </source>
</evidence>
<dbReference type="EMBL" id="DWZJ01000028">
    <property type="protein sequence ID" value="HJB12768.1"/>
    <property type="molecule type" value="Genomic_DNA"/>
</dbReference>
<dbReference type="Pfam" id="PF13443">
    <property type="entry name" value="HTH_26"/>
    <property type="match status" value="1"/>
</dbReference>
<dbReference type="InterPro" id="IPR001387">
    <property type="entry name" value="Cro/C1-type_HTH"/>
</dbReference>
<reference evidence="2" key="1">
    <citation type="journal article" date="2021" name="PeerJ">
        <title>Extensive microbial diversity within the chicken gut microbiome revealed by metagenomics and culture.</title>
        <authorList>
            <person name="Gilroy R."/>
            <person name="Ravi A."/>
            <person name="Getino M."/>
            <person name="Pursley I."/>
            <person name="Horton D.L."/>
            <person name="Alikhan N.F."/>
            <person name="Baker D."/>
            <person name="Gharbi K."/>
            <person name="Hall N."/>
            <person name="Watson M."/>
            <person name="Adriaenssens E.M."/>
            <person name="Foster-Nyarko E."/>
            <person name="Jarju S."/>
            <person name="Secka A."/>
            <person name="Antonio M."/>
            <person name="Oren A."/>
            <person name="Chaudhuri R.R."/>
            <person name="La Ragione R."/>
            <person name="Hildebrand F."/>
            <person name="Pallen M.J."/>
        </authorList>
    </citation>
    <scope>NUCLEOTIDE SEQUENCE</scope>
    <source>
        <strain evidence="2">ChiBcec18-1249</strain>
    </source>
</reference>
<accession>A0A9D2LHU3</accession>
<proteinExistence type="predicted"/>
<evidence type="ECO:0000313" key="2">
    <source>
        <dbReference type="EMBL" id="HJB12768.1"/>
    </source>
</evidence>
<comment type="caution">
    <text evidence="2">The sequence shown here is derived from an EMBL/GenBank/DDBJ whole genome shotgun (WGS) entry which is preliminary data.</text>
</comment>
<feature type="domain" description="HTH cro/C1-type" evidence="1">
    <location>
        <begin position="15"/>
        <end position="47"/>
    </location>
</feature>
<dbReference type="AlphaFoldDB" id="A0A9D2LHU3"/>
<evidence type="ECO:0000259" key="1">
    <source>
        <dbReference type="Pfam" id="PF13443"/>
    </source>
</evidence>
<organism evidence="2 3">
    <name type="scientific">Candidatus Oscillibacter excrementigallinarum</name>
    <dbReference type="NCBI Taxonomy" id="2838716"/>
    <lineage>
        <taxon>Bacteria</taxon>
        <taxon>Bacillati</taxon>
        <taxon>Bacillota</taxon>
        <taxon>Clostridia</taxon>
        <taxon>Eubacteriales</taxon>
        <taxon>Oscillospiraceae</taxon>
        <taxon>Oscillibacter</taxon>
    </lineage>
</organism>
<protein>
    <submittedName>
        <fullName evidence="2">Helix-turn-helix transcriptional regulator</fullName>
    </submittedName>
</protein>
<dbReference type="Proteomes" id="UP000823824">
    <property type="component" value="Unassembled WGS sequence"/>
</dbReference>
<reference evidence="2" key="2">
    <citation type="submission" date="2021-04" db="EMBL/GenBank/DDBJ databases">
        <authorList>
            <person name="Gilroy R."/>
        </authorList>
    </citation>
    <scope>NUCLEOTIDE SEQUENCE</scope>
    <source>
        <strain evidence="2">ChiBcec18-1249</strain>
    </source>
</reference>
<gene>
    <name evidence="2" type="ORF">H9787_03525</name>
</gene>
<name>A0A9D2LHU3_9FIRM</name>
<sequence>MVSRKYIYALNIIEIVYSDDQNLSTDALVKICSALHCDTGDIMEVVDL</sequence>